<organism evidence="2 3">
    <name type="scientific">Patella caerulea</name>
    <name type="common">Rayed Mediterranean limpet</name>
    <dbReference type="NCBI Taxonomy" id="87958"/>
    <lineage>
        <taxon>Eukaryota</taxon>
        <taxon>Metazoa</taxon>
        <taxon>Spiralia</taxon>
        <taxon>Lophotrochozoa</taxon>
        <taxon>Mollusca</taxon>
        <taxon>Gastropoda</taxon>
        <taxon>Patellogastropoda</taxon>
        <taxon>Patelloidea</taxon>
        <taxon>Patellidae</taxon>
        <taxon>Patella</taxon>
    </lineage>
</organism>
<proteinExistence type="predicted"/>
<dbReference type="EMBL" id="JAZGQO010000018">
    <property type="protein sequence ID" value="KAK6167202.1"/>
    <property type="molecule type" value="Genomic_DNA"/>
</dbReference>
<accession>A0AAN8FZ71</accession>
<feature type="region of interest" description="Disordered" evidence="1">
    <location>
        <begin position="703"/>
        <end position="743"/>
    </location>
</feature>
<name>A0AAN8FZ71_PATCE</name>
<protein>
    <submittedName>
        <fullName evidence="2">Uncharacterized protein</fullName>
    </submittedName>
</protein>
<dbReference type="AlphaFoldDB" id="A0AAN8FZ71"/>
<evidence type="ECO:0000313" key="2">
    <source>
        <dbReference type="EMBL" id="KAK6167202.1"/>
    </source>
</evidence>
<gene>
    <name evidence="2" type="ORF">SNE40_021293</name>
</gene>
<feature type="compositionally biased region" description="Polar residues" evidence="1">
    <location>
        <begin position="676"/>
        <end position="685"/>
    </location>
</feature>
<keyword evidence="3" id="KW-1185">Reference proteome</keyword>
<reference evidence="2 3" key="1">
    <citation type="submission" date="2024-01" db="EMBL/GenBank/DDBJ databases">
        <title>The genome of the rayed Mediterranean limpet Patella caerulea (Linnaeus, 1758).</title>
        <authorList>
            <person name="Anh-Thu Weber A."/>
            <person name="Halstead-Nussloch G."/>
        </authorList>
    </citation>
    <scope>NUCLEOTIDE SEQUENCE [LARGE SCALE GENOMIC DNA]</scope>
    <source>
        <strain evidence="2">AATW-2023a</strain>
        <tissue evidence="2">Whole specimen</tissue>
    </source>
</reference>
<evidence type="ECO:0000313" key="3">
    <source>
        <dbReference type="Proteomes" id="UP001347796"/>
    </source>
</evidence>
<sequence length="743" mass="80055">MVRQLEVCPDTNQNNSSYKILYPYVPPSLDKVYYTSTSNLPLTSNHPQPTFHLHTSANDNMDTNLNQTSANDNLDTNLNKTSDNNNLDTDEQSSCQCSKEASRIIEISDSPKNYLLLETHYAEDPISVIDPENSSHYEACDLEMLLKHHQTKEYDVVKINQQTFDKESADDRILDYADLSRLGGLVGELASLQIMAGRPSIVYMDEVDRKQAWERGQMDYMGVDSFDNIKRKLDSKIVERSPSPVSSRQVINKSGEVGGIVNYLPTSDQVDDQNKISPISTLEYAQNIIDSAITSVFNDSKSTEIVDKSANETLLSDTPLSSLSSSDTQLTNITALQSDDVVLTSDISTKKAESDVDATFTLSDVESTFTLSSINITGDTSATLDTEDIISEKQTAKPLLSSTASKTIEPTPLSSPLVEKQDTSSPGKTQISASSSAQPGDDTSPSKPHKQSTIPQSVISKTADVEQAGTAPKAIFKYGSAKTAPLPSEAEKISSESKPLTGLGEITSAESKIKIDKTPTPKPKPADAKVPSVLPKTIKPEQKVPSFAKDPIPDPKAPFVLPKTTKPEQLSSPFAKDSLADPKASSALPKSLKPEQKSSPFAKVPIPDPKAPSVLPKTIKPEQKPSPFAKGPIPDPKASSVFPKTIKPEQKPSSLFGKTVTSEQKGNLSKDVKSVESPTTSNPSSVYGVGLKSAAPAVPLASKSLASNQADRPTVNPKKAFVPPPSKPSGVGQSSVLKRYNPK</sequence>
<feature type="compositionally biased region" description="Polar residues" evidence="1">
    <location>
        <begin position="400"/>
        <end position="414"/>
    </location>
</feature>
<evidence type="ECO:0000256" key="1">
    <source>
        <dbReference type="SAM" id="MobiDB-lite"/>
    </source>
</evidence>
<feature type="compositionally biased region" description="Polar residues" evidence="1">
    <location>
        <begin position="423"/>
        <end position="460"/>
    </location>
</feature>
<feature type="compositionally biased region" description="Basic and acidic residues" evidence="1">
    <location>
        <begin position="511"/>
        <end position="527"/>
    </location>
</feature>
<dbReference type="Proteomes" id="UP001347796">
    <property type="component" value="Unassembled WGS sequence"/>
</dbReference>
<feature type="region of interest" description="Disordered" evidence="1">
    <location>
        <begin position="57"/>
        <end position="93"/>
    </location>
</feature>
<feature type="region of interest" description="Disordered" evidence="1">
    <location>
        <begin position="395"/>
        <end position="689"/>
    </location>
</feature>
<comment type="caution">
    <text evidence="2">The sequence shown here is derived from an EMBL/GenBank/DDBJ whole genome shotgun (WGS) entry which is preliminary data.</text>
</comment>